<dbReference type="Proteomes" id="UP000693738">
    <property type="component" value="Unassembled WGS sequence"/>
</dbReference>
<dbReference type="PROSITE" id="PS50048">
    <property type="entry name" value="ZN2_CY6_FUNGAL_2"/>
    <property type="match status" value="1"/>
</dbReference>
<dbReference type="AlphaFoldDB" id="A0A8J2J5N0"/>
<accession>A0A8J2J5N0</accession>
<reference evidence="5" key="1">
    <citation type="submission" date="2021-05" db="EMBL/GenBank/DDBJ databases">
        <authorList>
            <person name="Khan N."/>
        </authorList>
    </citation>
    <scope>NUCLEOTIDE SEQUENCE</scope>
</reference>
<dbReference type="EMBL" id="CAJSTJ010000162">
    <property type="protein sequence ID" value="CAG7563974.1"/>
    <property type="molecule type" value="Genomic_DNA"/>
</dbReference>
<evidence type="ECO:0000256" key="2">
    <source>
        <dbReference type="ARBA" id="ARBA00023242"/>
    </source>
</evidence>
<comment type="caution">
    <text evidence="5">The sequence shown here is derived from an EMBL/GenBank/DDBJ whole genome shotgun (WGS) entry which is preliminary data.</text>
</comment>
<feature type="domain" description="Zn(2)-C6 fungal-type" evidence="4">
    <location>
        <begin position="93"/>
        <end position="123"/>
    </location>
</feature>
<feature type="region of interest" description="Disordered" evidence="3">
    <location>
        <begin position="117"/>
        <end position="202"/>
    </location>
</feature>
<dbReference type="Pfam" id="PF00172">
    <property type="entry name" value="Zn_clus"/>
    <property type="match status" value="1"/>
</dbReference>
<evidence type="ECO:0000256" key="1">
    <source>
        <dbReference type="ARBA" id="ARBA00004123"/>
    </source>
</evidence>
<dbReference type="PANTHER" id="PTHR37534:SF10">
    <property type="entry name" value="ZN(II)2CYS6 TRANSCRIPTION FACTOR (EUROFUNG)"/>
    <property type="match status" value="1"/>
</dbReference>
<sequence>MGDYYHHFLSSMSGAGMNPTASPEEMLDPRMHGASVHMMPATMPGPYQQLGYFTGFPDPMMFNPGKSQKARRKSAAGTPAAVDHVKHRRTRSGCFMCRSRRVKCDETRPICERCKKGNRECVYPDPPSSKASSGKTKDPNASAQQTSPSSSKSEDDEDAERDIKLETIVDEDEETEDQTRSPEFSMQSKSASPSTATATPSSLATVYPSSEFPVSLGDTDWSQLPPQYQQGLSFFVENLNHFNYCIPLDSDEFFTKILPSMATRHEPLLNAVVGFSAYHSTLQNPEGKLQDFLQYYNKSVTQLLSLLQRKEKPNIATLLTILQLATIEEYFGDWVNLMGHQKAAFGIITSIFTPQTVMRTPVGRMCLSWYARFDSFVALMGGFPTDLPREWFQAMLDFYKSGVAANPEEVHWKIDEWSAQLRLISYDMSILFARGSRGQISPEDFIKEHELINQRLIDWKEKRDPALQDSKYLVRDFPPPETLDPEDFVNPYTVGILYERPLFDVTVLCMRPDQLFADLNRHAYRTCQYFETLEFWPSTPRGVLVLIQACIAIAALFCPQDARHHMWFRRKFALLETMGYIHPLPLRTKMAEMFREPSCVQWWLPNGEGFSPVLQEIRNFADERNAAAVTAQQESLREVRHIFAKMSLMDDANAPSSSSHDTTSKTGKNPPAKGQ</sequence>
<feature type="region of interest" description="Disordered" evidence="3">
    <location>
        <begin position="651"/>
        <end position="675"/>
    </location>
</feature>
<proteinExistence type="predicted"/>
<dbReference type="InterPro" id="IPR021858">
    <property type="entry name" value="Fun_TF"/>
</dbReference>
<name>A0A8J2J5N0_FUSEQ</name>
<dbReference type="GO" id="GO:0000976">
    <property type="term" value="F:transcription cis-regulatory region binding"/>
    <property type="evidence" value="ECO:0007669"/>
    <property type="project" value="TreeGrafter"/>
</dbReference>
<dbReference type="PROSITE" id="PS00463">
    <property type="entry name" value="ZN2_CY6_FUNGAL_1"/>
    <property type="match status" value="1"/>
</dbReference>
<dbReference type="InterPro" id="IPR001138">
    <property type="entry name" value="Zn2Cys6_DnaBD"/>
</dbReference>
<gene>
    <name evidence="5" type="ORF">FEQUK3_LOCUS9681</name>
</gene>
<evidence type="ECO:0000313" key="6">
    <source>
        <dbReference type="Proteomes" id="UP000693738"/>
    </source>
</evidence>
<comment type="subcellular location">
    <subcellularLocation>
        <location evidence="1">Nucleus</location>
    </subcellularLocation>
</comment>
<dbReference type="Pfam" id="PF11951">
    <property type="entry name" value="Fungal_trans_2"/>
    <property type="match status" value="1"/>
</dbReference>
<evidence type="ECO:0000256" key="3">
    <source>
        <dbReference type="SAM" id="MobiDB-lite"/>
    </source>
</evidence>
<dbReference type="GO" id="GO:0005634">
    <property type="term" value="C:nucleus"/>
    <property type="evidence" value="ECO:0007669"/>
    <property type="project" value="UniProtKB-SubCell"/>
</dbReference>
<keyword evidence="2" id="KW-0539">Nucleus</keyword>
<dbReference type="GO" id="GO:0000981">
    <property type="term" value="F:DNA-binding transcription factor activity, RNA polymerase II-specific"/>
    <property type="evidence" value="ECO:0007669"/>
    <property type="project" value="InterPro"/>
</dbReference>
<evidence type="ECO:0000313" key="5">
    <source>
        <dbReference type="EMBL" id="CAG7563974.1"/>
    </source>
</evidence>
<dbReference type="SMART" id="SM00066">
    <property type="entry name" value="GAL4"/>
    <property type="match status" value="1"/>
</dbReference>
<evidence type="ECO:0000259" key="4">
    <source>
        <dbReference type="PROSITE" id="PS50048"/>
    </source>
</evidence>
<protein>
    <recommendedName>
        <fullName evidence="4">Zn(2)-C6 fungal-type domain-containing protein</fullName>
    </recommendedName>
</protein>
<dbReference type="PANTHER" id="PTHR37534">
    <property type="entry name" value="TRANSCRIPTIONAL ACTIVATOR PROTEIN UGA3"/>
    <property type="match status" value="1"/>
</dbReference>
<feature type="compositionally biased region" description="Low complexity" evidence="3">
    <location>
        <begin position="188"/>
        <end position="202"/>
    </location>
</feature>
<dbReference type="GO" id="GO:0045944">
    <property type="term" value="P:positive regulation of transcription by RNA polymerase II"/>
    <property type="evidence" value="ECO:0007669"/>
    <property type="project" value="TreeGrafter"/>
</dbReference>
<dbReference type="CDD" id="cd00067">
    <property type="entry name" value="GAL4"/>
    <property type="match status" value="1"/>
</dbReference>
<dbReference type="GO" id="GO:0008270">
    <property type="term" value="F:zinc ion binding"/>
    <property type="evidence" value="ECO:0007669"/>
    <property type="project" value="InterPro"/>
</dbReference>
<feature type="compositionally biased region" description="Low complexity" evidence="3">
    <location>
        <begin position="141"/>
        <end position="151"/>
    </location>
</feature>
<organism evidence="5 6">
    <name type="scientific">Fusarium equiseti</name>
    <name type="common">Fusarium scirpi</name>
    <dbReference type="NCBI Taxonomy" id="61235"/>
    <lineage>
        <taxon>Eukaryota</taxon>
        <taxon>Fungi</taxon>
        <taxon>Dikarya</taxon>
        <taxon>Ascomycota</taxon>
        <taxon>Pezizomycotina</taxon>
        <taxon>Sordariomycetes</taxon>
        <taxon>Hypocreomycetidae</taxon>
        <taxon>Hypocreales</taxon>
        <taxon>Nectriaceae</taxon>
        <taxon>Fusarium</taxon>
        <taxon>Fusarium incarnatum-equiseti species complex</taxon>
    </lineage>
</organism>
<feature type="compositionally biased region" description="Polar residues" evidence="3">
    <location>
        <begin position="654"/>
        <end position="667"/>
    </location>
</feature>